<sequence>MLQPNRLKAALADGRDVFGLINSLPLPLVTEMIGYAGFDFVILDLEHVGVNPQTLENMIRAAECAGTTALVRVPWAAPDIILRVLDAGAQGIVVPHVCSRATAELAVQSARYHPLGKRGIAGGRTTGFGTLTLPEYMERANRELMVVAMIEDRAGVDAIEEIVAVPGIDMVLEGAIDLSQSLGVPADAQHPTVQAAIRRIAQACQAGGVPFCAIPRAAGQCEQWREQGVHAFLLGDDRATAFGAMKQLLAGYRREGSG</sequence>
<dbReference type="OrthoDB" id="86160at2"/>
<evidence type="ECO:0000259" key="4">
    <source>
        <dbReference type="Pfam" id="PF03328"/>
    </source>
</evidence>
<dbReference type="GO" id="GO:0016832">
    <property type="term" value="F:aldehyde-lyase activity"/>
    <property type="evidence" value="ECO:0007669"/>
    <property type="project" value="TreeGrafter"/>
</dbReference>
<protein>
    <submittedName>
        <fullName evidence="5">Siderophore biosynthesis protein SbnG</fullName>
    </submittedName>
</protein>
<dbReference type="Proteomes" id="UP000075238">
    <property type="component" value="Chromosome 2"/>
</dbReference>
<accession>A0A142JT65</accession>
<dbReference type="KEGG" id="cnan:A2G96_26095"/>
<comment type="similarity">
    <text evidence="1">Belongs to the HpcH/HpaI aldolase family.</text>
</comment>
<keyword evidence="3" id="KW-0456">Lyase</keyword>
<evidence type="ECO:0000256" key="1">
    <source>
        <dbReference type="ARBA" id="ARBA00005568"/>
    </source>
</evidence>
<dbReference type="STRING" id="1796606.A2G96_26095"/>
<keyword evidence="2" id="KW-0479">Metal-binding</keyword>
<dbReference type="Pfam" id="PF03328">
    <property type="entry name" value="HpcH_HpaI"/>
    <property type="match status" value="1"/>
</dbReference>
<dbReference type="Gene3D" id="3.20.20.60">
    <property type="entry name" value="Phosphoenolpyruvate-binding domains"/>
    <property type="match status" value="1"/>
</dbReference>
<feature type="domain" description="HpcH/HpaI aldolase/citrate lyase" evidence="4">
    <location>
        <begin position="27"/>
        <end position="238"/>
    </location>
</feature>
<dbReference type="InterPro" id="IPR005000">
    <property type="entry name" value="Aldolase/citrate-lyase_domain"/>
</dbReference>
<dbReference type="PANTHER" id="PTHR30502:SF0">
    <property type="entry name" value="PHOSPHOENOLPYRUVATE CARBOXYLASE FAMILY PROTEIN"/>
    <property type="match status" value="1"/>
</dbReference>
<evidence type="ECO:0000256" key="2">
    <source>
        <dbReference type="ARBA" id="ARBA00022723"/>
    </source>
</evidence>
<dbReference type="RefSeq" id="WP_062803089.1">
    <property type="nucleotide sequence ID" value="NZ_CP014845.1"/>
</dbReference>
<dbReference type="AlphaFoldDB" id="A0A142JT65"/>
<proteinExistence type="inferred from homology"/>
<dbReference type="InterPro" id="IPR050251">
    <property type="entry name" value="HpcH-HpaI_aldolase"/>
</dbReference>
<dbReference type="InterPro" id="IPR015813">
    <property type="entry name" value="Pyrv/PenolPyrv_kinase-like_dom"/>
</dbReference>
<dbReference type="GO" id="GO:0005737">
    <property type="term" value="C:cytoplasm"/>
    <property type="evidence" value="ECO:0007669"/>
    <property type="project" value="TreeGrafter"/>
</dbReference>
<dbReference type="InterPro" id="IPR040442">
    <property type="entry name" value="Pyrv_kinase-like_dom_sf"/>
</dbReference>
<gene>
    <name evidence="5" type="ORF">A2G96_26095</name>
</gene>
<organism evidence="5 6">
    <name type="scientific">Cupriavidus nantongensis</name>
    <dbReference type="NCBI Taxonomy" id="1796606"/>
    <lineage>
        <taxon>Bacteria</taxon>
        <taxon>Pseudomonadati</taxon>
        <taxon>Pseudomonadota</taxon>
        <taxon>Betaproteobacteria</taxon>
        <taxon>Burkholderiales</taxon>
        <taxon>Burkholderiaceae</taxon>
        <taxon>Cupriavidus</taxon>
    </lineage>
</organism>
<dbReference type="PANTHER" id="PTHR30502">
    <property type="entry name" value="2-KETO-3-DEOXY-L-RHAMNONATE ALDOLASE"/>
    <property type="match status" value="1"/>
</dbReference>
<dbReference type="SUPFAM" id="SSF51621">
    <property type="entry name" value="Phosphoenolpyruvate/pyruvate domain"/>
    <property type="match status" value="1"/>
</dbReference>
<reference evidence="5 6" key="1">
    <citation type="submission" date="2016-03" db="EMBL/GenBank/DDBJ databases">
        <title>Complete genome sequence of a novel chlorpyrifos degrading bacterium, Cupriavidus nantongensis sp. X1.</title>
        <authorList>
            <person name="Fang L."/>
        </authorList>
    </citation>
    <scope>NUCLEOTIDE SEQUENCE [LARGE SCALE GENOMIC DNA]</scope>
    <source>
        <strain evidence="5 6">X1</strain>
    </source>
</reference>
<evidence type="ECO:0000313" key="5">
    <source>
        <dbReference type="EMBL" id="AMR81277.1"/>
    </source>
</evidence>
<keyword evidence="6" id="KW-1185">Reference proteome</keyword>
<dbReference type="EMBL" id="CP014845">
    <property type="protein sequence ID" value="AMR81277.1"/>
    <property type="molecule type" value="Genomic_DNA"/>
</dbReference>
<dbReference type="GO" id="GO:0046872">
    <property type="term" value="F:metal ion binding"/>
    <property type="evidence" value="ECO:0007669"/>
    <property type="project" value="UniProtKB-KW"/>
</dbReference>
<evidence type="ECO:0000256" key="3">
    <source>
        <dbReference type="ARBA" id="ARBA00023239"/>
    </source>
</evidence>
<evidence type="ECO:0000313" key="6">
    <source>
        <dbReference type="Proteomes" id="UP000075238"/>
    </source>
</evidence>
<name>A0A142JT65_9BURK</name>